<feature type="compositionally biased region" description="Basic residues" evidence="1">
    <location>
        <begin position="1"/>
        <end position="10"/>
    </location>
</feature>
<dbReference type="AlphaFoldDB" id="A0A914YMM2"/>
<feature type="compositionally biased region" description="Acidic residues" evidence="1">
    <location>
        <begin position="119"/>
        <end position="131"/>
    </location>
</feature>
<evidence type="ECO:0000313" key="3">
    <source>
        <dbReference type="WBParaSite" id="PSU_v2.g20637.t1"/>
    </source>
</evidence>
<accession>A0A914YMM2</accession>
<proteinExistence type="predicted"/>
<organism evidence="2 3">
    <name type="scientific">Panagrolaimus superbus</name>
    <dbReference type="NCBI Taxonomy" id="310955"/>
    <lineage>
        <taxon>Eukaryota</taxon>
        <taxon>Metazoa</taxon>
        <taxon>Ecdysozoa</taxon>
        <taxon>Nematoda</taxon>
        <taxon>Chromadorea</taxon>
        <taxon>Rhabditida</taxon>
        <taxon>Tylenchina</taxon>
        <taxon>Panagrolaimomorpha</taxon>
        <taxon>Panagrolaimoidea</taxon>
        <taxon>Panagrolaimidae</taxon>
        <taxon>Panagrolaimus</taxon>
    </lineage>
</organism>
<evidence type="ECO:0000256" key="1">
    <source>
        <dbReference type="SAM" id="MobiDB-lite"/>
    </source>
</evidence>
<name>A0A914YMM2_9BILA</name>
<sequence>MTTFHHHRKQNLSNKGAEKKTRFVATTTESVVSDRTNTDAASYDDDDDENDDDEEAAGSGLSLDEDEVEDVSTLPDNFSDVVPISANVSGRGSPSLEDGDQNSGSGRGTPFSGANATDQNDEEDGGNEDDAAAVAASSIVNGAASNIPRPNMPPLPVTVRKQNPEGLEEKFGKFTIPPQDRSTTNRDETYSLVSDSWSTDVVASDNEGISGEHREVIIPGIVNWK</sequence>
<keyword evidence="2" id="KW-1185">Reference proteome</keyword>
<evidence type="ECO:0000313" key="2">
    <source>
        <dbReference type="Proteomes" id="UP000887577"/>
    </source>
</evidence>
<feature type="compositionally biased region" description="Acidic residues" evidence="1">
    <location>
        <begin position="42"/>
        <end position="56"/>
    </location>
</feature>
<feature type="region of interest" description="Disordered" evidence="1">
    <location>
        <begin position="166"/>
        <end position="187"/>
    </location>
</feature>
<dbReference type="WBParaSite" id="PSU_v2.g20637.t1">
    <property type="protein sequence ID" value="PSU_v2.g20637.t1"/>
    <property type="gene ID" value="PSU_v2.g20637"/>
</dbReference>
<protein>
    <submittedName>
        <fullName evidence="3">Uncharacterized protein</fullName>
    </submittedName>
</protein>
<feature type="region of interest" description="Disordered" evidence="1">
    <location>
        <begin position="1"/>
        <end position="137"/>
    </location>
</feature>
<dbReference type="Proteomes" id="UP000887577">
    <property type="component" value="Unplaced"/>
</dbReference>
<feature type="compositionally biased region" description="Polar residues" evidence="1">
    <location>
        <begin position="24"/>
        <end position="35"/>
    </location>
</feature>
<reference evidence="3" key="1">
    <citation type="submission" date="2022-11" db="UniProtKB">
        <authorList>
            <consortium name="WormBaseParasite"/>
        </authorList>
    </citation>
    <scope>IDENTIFICATION</scope>
</reference>